<dbReference type="FunFam" id="1.10.10.10:FF:000001">
    <property type="entry name" value="LysR family transcriptional regulator"/>
    <property type="match status" value="1"/>
</dbReference>
<dbReference type="Gene3D" id="3.40.190.290">
    <property type="match status" value="1"/>
</dbReference>
<dbReference type="InterPro" id="IPR058163">
    <property type="entry name" value="LysR-type_TF_proteobact-type"/>
</dbReference>
<evidence type="ECO:0000259" key="8">
    <source>
        <dbReference type="PROSITE" id="PS50931"/>
    </source>
</evidence>
<dbReference type="SUPFAM" id="SSF46785">
    <property type="entry name" value="Winged helix' DNA-binding domain"/>
    <property type="match status" value="1"/>
</dbReference>
<dbReference type="GO" id="GO:0043565">
    <property type="term" value="F:sequence-specific DNA binding"/>
    <property type="evidence" value="ECO:0007669"/>
    <property type="project" value="TreeGrafter"/>
</dbReference>
<dbReference type="PANTHER" id="PTHR30537">
    <property type="entry name" value="HTH-TYPE TRANSCRIPTIONAL REGULATOR"/>
    <property type="match status" value="1"/>
</dbReference>
<keyword evidence="10" id="KW-1185">Reference proteome</keyword>
<comment type="similarity">
    <text evidence="1">Belongs to the LysR transcriptional regulatory family.</text>
</comment>
<evidence type="ECO:0000313" key="9">
    <source>
        <dbReference type="EMBL" id="TDK39783.1"/>
    </source>
</evidence>
<gene>
    <name evidence="9" type="ORF">E2F50_03630</name>
</gene>
<keyword evidence="2" id="KW-0805">Transcription regulation</keyword>
<evidence type="ECO:0000256" key="7">
    <source>
        <dbReference type="ARBA" id="ARBA00083243"/>
    </source>
</evidence>
<evidence type="ECO:0000256" key="4">
    <source>
        <dbReference type="ARBA" id="ARBA00023163"/>
    </source>
</evidence>
<organism evidence="9 10">
    <name type="scientific">Rhizobium deserti</name>
    <dbReference type="NCBI Taxonomy" id="2547961"/>
    <lineage>
        <taxon>Bacteria</taxon>
        <taxon>Pseudomonadati</taxon>
        <taxon>Pseudomonadota</taxon>
        <taxon>Alphaproteobacteria</taxon>
        <taxon>Hyphomicrobiales</taxon>
        <taxon>Rhizobiaceae</taxon>
        <taxon>Rhizobium/Agrobacterium group</taxon>
        <taxon>Rhizobium</taxon>
    </lineage>
</organism>
<dbReference type="Pfam" id="PF03466">
    <property type="entry name" value="LysR_substrate"/>
    <property type="match status" value="1"/>
</dbReference>
<proteinExistence type="inferred from homology"/>
<dbReference type="InterPro" id="IPR036390">
    <property type="entry name" value="WH_DNA-bd_sf"/>
</dbReference>
<dbReference type="Proteomes" id="UP000295238">
    <property type="component" value="Unassembled WGS sequence"/>
</dbReference>
<dbReference type="GO" id="GO:0006351">
    <property type="term" value="P:DNA-templated transcription"/>
    <property type="evidence" value="ECO:0007669"/>
    <property type="project" value="TreeGrafter"/>
</dbReference>
<dbReference type="RefSeq" id="WP_133315224.1">
    <property type="nucleotide sequence ID" value="NZ_SMTL01000001.1"/>
</dbReference>
<comment type="caution">
    <text evidence="9">The sequence shown here is derived from an EMBL/GenBank/DDBJ whole genome shotgun (WGS) entry which is preliminary data.</text>
</comment>
<dbReference type="Gene3D" id="1.10.10.10">
    <property type="entry name" value="Winged helix-like DNA-binding domain superfamily/Winged helix DNA-binding domain"/>
    <property type="match status" value="1"/>
</dbReference>
<evidence type="ECO:0000256" key="3">
    <source>
        <dbReference type="ARBA" id="ARBA00023125"/>
    </source>
</evidence>
<reference evidence="9 10" key="1">
    <citation type="submission" date="2019-03" db="EMBL/GenBank/DDBJ databases">
        <title>Rhizobium sp. nov., an bacterium isolated from biocrust in Mu Us Desert.</title>
        <authorList>
            <person name="Lixiong L."/>
        </authorList>
    </citation>
    <scope>NUCLEOTIDE SEQUENCE [LARGE SCALE GENOMIC DNA]</scope>
    <source>
        <strain evidence="9 10">SPY-1</strain>
    </source>
</reference>
<comment type="function">
    <text evidence="5">Transcriptional regulator of the ttuABCDE tartrate utilization operon.</text>
</comment>
<evidence type="ECO:0000256" key="5">
    <source>
        <dbReference type="ARBA" id="ARBA00054626"/>
    </source>
</evidence>
<dbReference type="EMBL" id="SMTL01000001">
    <property type="protein sequence ID" value="TDK39783.1"/>
    <property type="molecule type" value="Genomic_DNA"/>
</dbReference>
<dbReference type="OrthoDB" id="9786526at2"/>
<accession>A0A4R5UPA1</accession>
<feature type="domain" description="HTH lysR-type" evidence="8">
    <location>
        <begin position="1"/>
        <end position="59"/>
    </location>
</feature>
<keyword evidence="4" id="KW-0804">Transcription</keyword>
<dbReference type="PANTHER" id="PTHR30537:SF17">
    <property type="entry name" value="LYSR-FAMILY REGULATORY PROTEIN"/>
    <property type="match status" value="1"/>
</dbReference>
<dbReference type="GO" id="GO:0003700">
    <property type="term" value="F:DNA-binding transcription factor activity"/>
    <property type="evidence" value="ECO:0007669"/>
    <property type="project" value="InterPro"/>
</dbReference>
<dbReference type="Pfam" id="PF00126">
    <property type="entry name" value="HTH_1"/>
    <property type="match status" value="1"/>
</dbReference>
<dbReference type="SUPFAM" id="SSF53850">
    <property type="entry name" value="Periplasmic binding protein-like II"/>
    <property type="match status" value="1"/>
</dbReference>
<dbReference type="PROSITE" id="PS50931">
    <property type="entry name" value="HTH_LYSR"/>
    <property type="match status" value="1"/>
</dbReference>
<dbReference type="InterPro" id="IPR036388">
    <property type="entry name" value="WH-like_DNA-bd_sf"/>
</dbReference>
<dbReference type="InterPro" id="IPR005119">
    <property type="entry name" value="LysR_subst-bd"/>
</dbReference>
<dbReference type="CDD" id="cd08472">
    <property type="entry name" value="PBP2_CrgA_like_3"/>
    <property type="match status" value="1"/>
</dbReference>
<keyword evidence="3" id="KW-0238">DNA-binding</keyword>
<evidence type="ECO:0000256" key="1">
    <source>
        <dbReference type="ARBA" id="ARBA00009437"/>
    </source>
</evidence>
<evidence type="ECO:0000313" key="10">
    <source>
        <dbReference type="Proteomes" id="UP000295238"/>
    </source>
</evidence>
<evidence type="ECO:0000256" key="6">
    <source>
        <dbReference type="ARBA" id="ARBA00067332"/>
    </source>
</evidence>
<protein>
    <recommendedName>
        <fullName evidence="6">HTH-type transcriptional regulator TtuA</fullName>
    </recommendedName>
    <alternativeName>
        <fullName evidence="7">Tartrate utilization transcriptional regulator</fullName>
    </alternativeName>
</protein>
<dbReference type="AlphaFoldDB" id="A0A4R5UPA1"/>
<evidence type="ECO:0000256" key="2">
    <source>
        <dbReference type="ARBA" id="ARBA00023015"/>
    </source>
</evidence>
<dbReference type="InterPro" id="IPR000847">
    <property type="entry name" value="LysR_HTH_N"/>
</dbReference>
<name>A0A4R5UPA1_9HYPH</name>
<sequence length="312" mass="34329">MDHLSAMRVFARVVETASFTKAADSLSMGQATVTKAVQHLEARLQTKLLNRNTRRVLPTADGLAYYERGVRVLAELDDMESEISSSRRTPSGRLRVEMAGAMCDLVVIPALNEFQALYPDIQLDVGVSDRSIDYLAENVDCALRAGAPASEFLIARQIATLQFVTVASQDYLRLRGTPAAPEDLHEHSVLGYLRAQSGQVLPLKLSAAARDFEMAPNSKLSFSDIRSYLAATEHGLGVGQMPEFLAAPGLREGRLQRILADWTHPTLPLYVVYLPNRHLSRKVRVFVDWLVRICGTGSGTSEDRQAKPPVAV</sequence>